<accession>A0A644V9A1</accession>
<organism evidence="2">
    <name type="scientific">bioreactor metagenome</name>
    <dbReference type="NCBI Taxonomy" id="1076179"/>
    <lineage>
        <taxon>unclassified sequences</taxon>
        <taxon>metagenomes</taxon>
        <taxon>ecological metagenomes</taxon>
    </lineage>
</organism>
<name>A0A644V9A1_9ZZZZ</name>
<gene>
    <name evidence="2" type="ORF">SDC9_33616</name>
</gene>
<dbReference type="AlphaFoldDB" id="A0A644V9A1"/>
<reference evidence="2" key="1">
    <citation type="submission" date="2019-08" db="EMBL/GenBank/DDBJ databases">
        <authorList>
            <person name="Kucharzyk K."/>
            <person name="Murdoch R.W."/>
            <person name="Higgins S."/>
            <person name="Loffler F."/>
        </authorList>
    </citation>
    <scope>NUCLEOTIDE SEQUENCE</scope>
</reference>
<feature type="coiled-coil region" evidence="1">
    <location>
        <begin position="52"/>
        <end position="79"/>
    </location>
</feature>
<keyword evidence="1" id="KW-0175">Coiled coil</keyword>
<comment type="caution">
    <text evidence="2">The sequence shown here is derived from an EMBL/GenBank/DDBJ whole genome shotgun (WGS) entry which is preliminary data.</text>
</comment>
<evidence type="ECO:0000313" key="2">
    <source>
        <dbReference type="EMBL" id="MPL87615.1"/>
    </source>
</evidence>
<protein>
    <submittedName>
        <fullName evidence="2">Uncharacterized protein</fullName>
    </submittedName>
</protein>
<evidence type="ECO:0000256" key="1">
    <source>
        <dbReference type="SAM" id="Coils"/>
    </source>
</evidence>
<proteinExistence type="predicted"/>
<sequence>MKKGFRQKEIKFPENRKIAATFLPGDRVTIALYSGMSVYTIRDMSLGYRRINDRVARAIIRLMNERKELDQALNEIVNQ</sequence>
<dbReference type="EMBL" id="VSSQ01000241">
    <property type="protein sequence ID" value="MPL87615.1"/>
    <property type="molecule type" value="Genomic_DNA"/>
</dbReference>